<evidence type="ECO:0000256" key="6">
    <source>
        <dbReference type="ARBA" id="ARBA00023004"/>
    </source>
</evidence>
<reference evidence="9 10" key="1">
    <citation type="submission" date="2019-09" db="EMBL/GenBank/DDBJ databases">
        <title>Draft genome sequence of Ginsengibacter sp. BR5-29.</title>
        <authorList>
            <person name="Im W.-T."/>
        </authorList>
    </citation>
    <scope>NUCLEOTIDE SEQUENCE [LARGE SCALE GENOMIC DNA]</scope>
    <source>
        <strain evidence="9 10">BR5-29</strain>
    </source>
</reference>
<keyword evidence="5" id="KW-0560">Oxidoreductase</keyword>
<dbReference type="GO" id="GO:0009055">
    <property type="term" value="F:electron transfer activity"/>
    <property type="evidence" value="ECO:0007669"/>
    <property type="project" value="InterPro"/>
</dbReference>
<proteinExistence type="predicted"/>
<evidence type="ECO:0000256" key="7">
    <source>
        <dbReference type="PROSITE-ProRule" id="PRU00433"/>
    </source>
</evidence>
<comment type="subcellular location">
    <subcellularLocation>
        <location evidence="1">Cell envelope</location>
    </subcellularLocation>
</comment>
<evidence type="ECO:0000256" key="2">
    <source>
        <dbReference type="ARBA" id="ARBA00022617"/>
    </source>
</evidence>
<dbReference type="InterPro" id="IPR051395">
    <property type="entry name" value="Cytochrome_c_Peroxidase/MauG"/>
</dbReference>
<name>A0A5J5IEV8_9BACT</name>
<organism evidence="9 10">
    <name type="scientific">Ginsengibacter hankyongi</name>
    <dbReference type="NCBI Taxonomy" id="2607284"/>
    <lineage>
        <taxon>Bacteria</taxon>
        <taxon>Pseudomonadati</taxon>
        <taxon>Bacteroidota</taxon>
        <taxon>Chitinophagia</taxon>
        <taxon>Chitinophagales</taxon>
        <taxon>Chitinophagaceae</taxon>
        <taxon>Ginsengibacter</taxon>
    </lineage>
</organism>
<feature type="domain" description="Cytochrome c" evidence="8">
    <location>
        <begin position="220"/>
        <end position="389"/>
    </location>
</feature>
<accession>A0A5J5IEV8</accession>
<dbReference type="GO" id="GO:0046872">
    <property type="term" value="F:metal ion binding"/>
    <property type="evidence" value="ECO:0007669"/>
    <property type="project" value="UniProtKB-KW"/>
</dbReference>
<dbReference type="EMBL" id="VYQF01000003">
    <property type="protein sequence ID" value="KAA9038352.1"/>
    <property type="molecule type" value="Genomic_DNA"/>
</dbReference>
<dbReference type="Pfam" id="PF03150">
    <property type="entry name" value="CCP_MauG"/>
    <property type="match status" value="1"/>
</dbReference>
<keyword evidence="3 7" id="KW-0479">Metal-binding</keyword>
<dbReference type="PANTHER" id="PTHR30600">
    <property type="entry name" value="CYTOCHROME C PEROXIDASE-RELATED"/>
    <property type="match status" value="1"/>
</dbReference>
<evidence type="ECO:0000256" key="3">
    <source>
        <dbReference type="ARBA" id="ARBA00022723"/>
    </source>
</evidence>
<evidence type="ECO:0000313" key="9">
    <source>
        <dbReference type="EMBL" id="KAA9038352.1"/>
    </source>
</evidence>
<dbReference type="PANTHER" id="PTHR30600:SF10">
    <property type="entry name" value="BLL6722 PROTEIN"/>
    <property type="match status" value="1"/>
</dbReference>
<evidence type="ECO:0000259" key="8">
    <source>
        <dbReference type="PROSITE" id="PS51007"/>
    </source>
</evidence>
<gene>
    <name evidence="9" type="ORF">FW778_12320</name>
</gene>
<dbReference type="InterPro" id="IPR036909">
    <property type="entry name" value="Cyt_c-like_dom_sf"/>
</dbReference>
<dbReference type="Gene3D" id="1.10.760.10">
    <property type="entry name" value="Cytochrome c-like domain"/>
    <property type="match status" value="2"/>
</dbReference>
<evidence type="ECO:0000256" key="1">
    <source>
        <dbReference type="ARBA" id="ARBA00004196"/>
    </source>
</evidence>
<keyword evidence="4" id="KW-0732">Signal</keyword>
<sequence length="392" mass="43366">MKKNILYIILGGILLTIILMQGCMKEKTPPGPFAINNIETLGKNIFFDKISVPDNMSCASCHAPDYGFTGSAESNISGIYEGAFPGRYGNRKPPSAAYAAFSPILHYDGLSFIGGNFWDGRATGERLKNPAAEQALGPFLNPLEMNNPSKKYVLKQIAKSSYAKMWKSVWGEPISYSEPDIEKNYDRVGLAIAAYEASSQVSQFSSKFDYYLKGKVQLSKDEEAGRILFNGNKAQCSSCHLSDGNQPLFTDFTFENIGTPKNPDNPFYKEDKVYLPDGQAINPAGNAWIDPGLGGFLITRPDWSYLADANLGKQKVPTLRNVDKRNGPYMHNGVFKSLKEVVHFYNTRDISKFNWPAPEVPQNVNAVVGNLGLTDKEENEIVAFLKTLSDGY</sequence>
<evidence type="ECO:0000256" key="5">
    <source>
        <dbReference type="ARBA" id="ARBA00023002"/>
    </source>
</evidence>
<dbReference type="GO" id="GO:0020037">
    <property type="term" value="F:heme binding"/>
    <property type="evidence" value="ECO:0007669"/>
    <property type="project" value="InterPro"/>
</dbReference>
<protein>
    <submittedName>
        <fullName evidence="9">Cytochrome C</fullName>
    </submittedName>
</protein>
<keyword evidence="6 7" id="KW-0408">Iron</keyword>
<dbReference type="RefSeq" id="WP_150415027.1">
    <property type="nucleotide sequence ID" value="NZ_VYQF01000003.1"/>
</dbReference>
<dbReference type="GO" id="GO:0004130">
    <property type="term" value="F:cytochrome-c peroxidase activity"/>
    <property type="evidence" value="ECO:0007669"/>
    <property type="project" value="TreeGrafter"/>
</dbReference>
<evidence type="ECO:0000256" key="4">
    <source>
        <dbReference type="ARBA" id="ARBA00022729"/>
    </source>
</evidence>
<dbReference type="GO" id="GO:0030313">
    <property type="term" value="C:cell envelope"/>
    <property type="evidence" value="ECO:0007669"/>
    <property type="project" value="UniProtKB-SubCell"/>
</dbReference>
<keyword evidence="10" id="KW-1185">Reference proteome</keyword>
<dbReference type="SUPFAM" id="SSF46626">
    <property type="entry name" value="Cytochrome c"/>
    <property type="match status" value="2"/>
</dbReference>
<dbReference type="InterPro" id="IPR004852">
    <property type="entry name" value="Di-haem_cyt_c_peroxidsae"/>
</dbReference>
<dbReference type="Proteomes" id="UP000326903">
    <property type="component" value="Unassembled WGS sequence"/>
</dbReference>
<dbReference type="PROSITE" id="PS51257">
    <property type="entry name" value="PROKAR_LIPOPROTEIN"/>
    <property type="match status" value="1"/>
</dbReference>
<dbReference type="PROSITE" id="PS51007">
    <property type="entry name" value="CYTC"/>
    <property type="match status" value="1"/>
</dbReference>
<keyword evidence="2 7" id="KW-0349">Heme</keyword>
<comment type="caution">
    <text evidence="9">The sequence shown here is derived from an EMBL/GenBank/DDBJ whole genome shotgun (WGS) entry which is preliminary data.</text>
</comment>
<dbReference type="InterPro" id="IPR009056">
    <property type="entry name" value="Cyt_c-like_dom"/>
</dbReference>
<dbReference type="AlphaFoldDB" id="A0A5J5IEV8"/>
<evidence type="ECO:0000313" key="10">
    <source>
        <dbReference type="Proteomes" id="UP000326903"/>
    </source>
</evidence>